<gene>
    <name evidence="3" type="ORF">FHP25_01515</name>
</gene>
<dbReference type="Pfam" id="PF00892">
    <property type="entry name" value="EamA"/>
    <property type="match status" value="1"/>
</dbReference>
<dbReference type="EMBL" id="VDUZ01000001">
    <property type="protein sequence ID" value="TXL82402.1"/>
    <property type="molecule type" value="Genomic_DNA"/>
</dbReference>
<name>A0A5C8PVM3_9HYPH</name>
<dbReference type="PANTHER" id="PTHR22911:SF135">
    <property type="entry name" value="BLR4310 PROTEIN"/>
    <property type="match status" value="1"/>
</dbReference>
<feature type="transmembrane region" description="Helical" evidence="1">
    <location>
        <begin position="173"/>
        <end position="191"/>
    </location>
</feature>
<proteinExistence type="predicted"/>
<reference evidence="3 4" key="1">
    <citation type="submission" date="2019-06" db="EMBL/GenBank/DDBJ databases">
        <title>New taxonomy in bacterial strain CC-CFT640, isolated from vineyard.</title>
        <authorList>
            <person name="Lin S.-Y."/>
            <person name="Tsai C.-F."/>
            <person name="Young C.-C."/>
        </authorList>
    </citation>
    <scope>NUCLEOTIDE SEQUENCE [LARGE SCALE GENOMIC DNA]</scope>
    <source>
        <strain evidence="3 4">CC-CFT640</strain>
    </source>
</reference>
<feature type="transmembrane region" description="Helical" evidence="1">
    <location>
        <begin position="229"/>
        <end position="246"/>
    </location>
</feature>
<feature type="transmembrane region" description="Helical" evidence="1">
    <location>
        <begin position="117"/>
        <end position="136"/>
    </location>
</feature>
<dbReference type="GO" id="GO:0016020">
    <property type="term" value="C:membrane"/>
    <property type="evidence" value="ECO:0007669"/>
    <property type="project" value="InterPro"/>
</dbReference>
<evidence type="ECO:0000313" key="4">
    <source>
        <dbReference type="Proteomes" id="UP000321638"/>
    </source>
</evidence>
<feature type="transmembrane region" description="Helical" evidence="1">
    <location>
        <begin position="148"/>
        <end position="167"/>
    </location>
</feature>
<keyword evidence="1" id="KW-0812">Transmembrane</keyword>
<keyword evidence="4" id="KW-1185">Reference proteome</keyword>
<keyword evidence="1" id="KW-1133">Transmembrane helix</keyword>
<feature type="transmembrane region" description="Helical" evidence="1">
    <location>
        <begin position="203"/>
        <end position="223"/>
    </location>
</feature>
<dbReference type="InterPro" id="IPR037185">
    <property type="entry name" value="EmrE-like"/>
</dbReference>
<sequence length="257" mass="27057">MPGGAAPADPQCRRPRPDRTQGACLWLAGGGARAARLAARPALRADRDGAGAVLHRRVADPAGRHAHHIYQATPIIATALAVPLLGEQVGWRRWLAVVAGFIGVLLVVKPSGGGVSTAHLCALAGGVVYSGVVLLTRLLRDAGPVPMIAWHIGGTLLASALVAPFVWQPVSLLNMALIALMGVFSTCGHVLNNRALALSPTSVVMPFHYTQIVWGVAFGWLFFSDMPDLQMLSGAAIIVASGLFIMHRERVRARQAG</sequence>
<dbReference type="AlphaFoldDB" id="A0A5C8PVM3"/>
<evidence type="ECO:0000256" key="1">
    <source>
        <dbReference type="SAM" id="Phobius"/>
    </source>
</evidence>
<feature type="transmembrane region" description="Helical" evidence="1">
    <location>
        <begin position="94"/>
        <end position="111"/>
    </location>
</feature>
<comment type="caution">
    <text evidence="3">The sequence shown here is derived from an EMBL/GenBank/DDBJ whole genome shotgun (WGS) entry which is preliminary data.</text>
</comment>
<organism evidence="3 4">
    <name type="scientific">Vineibacter terrae</name>
    <dbReference type="NCBI Taxonomy" id="2586908"/>
    <lineage>
        <taxon>Bacteria</taxon>
        <taxon>Pseudomonadati</taxon>
        <taxon>Pseudomonadota</taxon>
        <taxon>Alphaproteobacteria</taxon>
        <taxon>Hyphomicrobiales</taxon>
        <taxon>Vineibacter</taxon>
    </lineage>
</organism>
<evidence type="ECO:0000313" key="3">
    <source>
        <dbReference type="EMBL" id="TXL82402.1"/>
    </source>
</evidence>
<dbReference type="PANTHER" id="PTHR22911">
    <property type="entry name" value="ACYL-MALONYL CONDENSING ENZYME-RELATED"/>
    <property type="match status" value="1"/>
</dbReference>
<dbReference type="Proteomes" id="UP000321638">
    <property type="component" value="Unassembled WGS sequence"/>
</dbReference>
<dbReference type="SUPFAM" id="SSF103481">
    <property type="entry name" value="Multidrug resistance efflux transporter EmrE"/>
    <property type="match status" value="2"/>
</dbReference>
<accession>A0A5C8PVM3</accession>
<dbReference type="InterPro" id="IPR000620">
    <property type="entry name" value="EamA_dom"/>
</dbReference>
<keyword evidence="1" id="KW-0472">Membrane</keyword>
<feature type="domain" description="EamA" evidence="2">
    <location>
        <begin position="118"/>
        <end position="245"/>
    </location>
</feature>
<evidence type="ECO:0000259" key="2">
    <source>
        <dbReference type="Pfam" id="PF00892"/>
    </source>
</evidence>
<dbReference type="OrthoDB" id="9812899at2"/>
<protein>
    <submittedName>
        <fullName evidence="3">DMT family transporter</fullName>
    </submittedName>
</protein>